<evidence type="ECO:0000313" key="2">
    <source>
        <dbReference type="EMBL" id="QQP37051.1"/>
    </source>
</evidence>
<evidence type="ECO:0000256" key="1">
    <source>
        <dbReference type="SAM" id="MobiDB-lite"/>
    </source>
</evidence>
<evidence type="ECO:0000313" key="3">
    <source>
        <dbReference type="Proteomes" id="UP000595437"/>
    </source>
</evidence>
<name>A0A7T8GT42_CALRO</name>
<dbReference type="Proteomes" id="UP000595437">
    <property type="component" value="Chromosome 16"/>
</dbReference>
<reference evidence="3" key="1">
    <citation type="submission" date="2021-01" db="EMBL/GenBank/DDBJ databases">
        <title>Caligus Genome Assembly.</title>
        <authorList>
            <person name="Gallardo-Escarate C."/>
        </authorList>
    </citation>
    <scope>NUCLEOTIDE SEQUENCE [LARGE SCALE GENOMIC DNA]</scope>
</reference>
<dbReference type="OrthoDB" id="4843387at2759"/>
<gene>
    <name evidence="2" type="ORF">FKW44_022349</name>
</gene>
<dbReference type="EMBL" id="CP045905">
    <property type="protein sequence ID" value="QQP37051.1"/>
    <property type="molecule type" value="Genomic_DNA"/>
</dbReference>
<feature type="compositionally biased region" description="Polar residues" evidence="1">
    <location>
        <begin position="16"/>
        <end position="31"/>
    </location>
</feature>
<dbReference type="GO" id="GO:0003676">
    <property type="term" value="F:nucleic acid binding"/>
    <property type="evidence" value="ECO:0007669"/>
    <property type="project" value="InterPro"/>
</dbReference>
<organism evidence="2 3">
    <name type="scientific">Caligus rogercresseyi</name>
    <name type="common">Sea louse</name>
    <dbReference type="NCBI Taxonomy" id="217165"/>
    <lineage>
        <taxon>Eukaryota</taxon>
        <taxon>Metazoa</taxon>
        <taxon>Ecdysozoa</taxon>
        <taxon>Arthropoda</taxon>
        <taxon>Crustacea</taxon>
        <taxon>Multicrustacea</taxon>
        <taxon>Hexanauplia</taxon>
        <taxon>Copepoda</taxon>
        <taxon>Siphonostomatoida</taxon>
        <taxon>Caligidae</taxon>
        <taxon>Caligus</taxon>
    </lineage>
</organism>
<protein>
    <submittedName>
        <fullName evidence="2">Uncharacterized protein</fullName>
    </submittedName>
</protein>
<proteinExistence type="predicted"/>
<dbReference type="AlphaFoldDB" id="A0A7T8GT42"/>
<accession>A0A7T8GT42</accession>
<feature type="region of interest" description="Disordered" evidence="1">
    <location>
        <begin position="1"/>
        <end position="36"/>
    </location>
</feature>
<dbReference type="Gene3D" id="3.30.420.10">
    <property type="entry name" value="Ribonuclease H-like superfamily/Ribonuclease H"/>
    <property type="match status" value="1"/>
</dbReference>
<dbReference type="InterPro" id="IPR036397">
    <property type="entry name" value="RNaseH_sf"/>
</dbReference>
<sequence length="115" mass="12947">MTGFLSKKKEDIPVQLRTSSEGKSHPQSWSGGSDVGREEGPNYLCRGGVKIDQAVYLHFLSEEVVPCVQREYPTALFLFQQDEAPSHTSKWFKASALIYRRLLVQRLVASPPPQI</sequence>
<keyword evidence="3" id="KW-1185">Reference proteome</keyword>